<evidence type="ECO:0000313" key="3">
    <source>
        <dbReference type="Proteomes" id="UP000198598"/>
    </source>
</evidence>
<dbReference type="EMBL" id="FOLQ01000002">
    <property type="protein sequence ID" value="SFC88537.1"/>
    <property type="molecule type" value="Genomic_DNA"/>
</dbReference>
<evidence type="ECO:0000256" key="1">
    <source>
        <dbReference type="SAM" id="SignalP"/>
    </source>
</evidence>
<name>A0A1I1MSY1_9BACT</name>
<keyword evidence="1" id="KW-0732">Signal</keyword>
<organism evidence="2 3">
    <name type="scientific">Spirosoma endophyticum</name>
    <dbReference type="NCBI Taxonomy" id="662367"/>
    <lineage>
        <taxon>Bacteria</taxon>
        <taxon>Pseudomonadati</taxon>
        <taxon>Bacteroidota</taxon>
        <taxon>Cytophagia</taxon>
        <taxon>Cytophagales</taxon>
        <taxon>Cytophagaceae</taxon>
        <taxon>Spirosoma</taxon>
    </lineage>
</organism>
<proteinExistence type="predicted"/>
<dbReference type="AlphaFoldDB" id="A0A1I1MSY1"/>
<dbReference type="OrthoDB" id="933627at2"/>
<reference evidence="2 3" key="1">
    <citation type="submission" date="2016-10" db="EMBL/GenBank/DDBJ databases">
        <authorList>
            <person name="de Groot N.N."/>
        </authorList>
    </citation>
    <scope>NUCLEOTIDE SEQUENCE [LARGE SCALE GENOMIC DNA]</scope>
    <source>
        <strain evidence="2 3">DSM 26130</strain>
    </source>
</reference>
<dbReference type="Proteomes" id="UP000198598">
    <property type="component" value="Unassembled WGS sequence"/>
</dbReference>
<feature type="chain" id="PRO_5011543347" evidence="1">
    <location>
        <begin position="19"/>
        <end position="288"/>
    </location>
</feature>
<accession>A0A1I1MSY1</accession>
<evidence type="ECO:0000313" key="2">
    <source>
        <dbReference type="EMBL" id="SFC88537.1"/>
    </source>
</evidence>
<gene>
    <name evidence="2" type="ORF">SAMN05216167_102700</name>
</gene>
<feature type="signal peptide" evidence="1">
    <location>
        <begin position="1"/>
        <end position="18"/>
    </location>
</feature>
<protein>
    <submittedName>
        <fullName evidence="2">Uncharacterized protein</fullName>
    </submittedName>
</protein>
<keyword evidence="3" id="KW-1185">Reference proteome</keyword>
<sequence>MRYYLILLALLMTVQVSAQLSIGNEGLTIMAGTTFSSEGLTLTPSANLILSNNSIQMSSTPLAGSPNGSINRAYQFGAPITFSGTAGISYLTTELNGHDEASLQLAYSPAANAPYILTSGSTVNTTNHVVSNSFTNRNLFAVTAVGPPDLIPLLSALPSTQYGTTNFTVVVDVFELNSTATSELATVYITKDPLIALSFDASSTFVGGKVVQNGSWTFDGTSNDDFYLVRTTQVIGPKARRSFGLTGTLRPGNTKGSIAITSTIAGLSGGEVKLTNNSDSDKIDYFNK</sequence>